<evidence type="ECO:0000259" key="6">
    <source>
        <dbReference type="Pfam" id="PF08281"/>
    </source>
</evidence>
<dbReference type="NCBIfam" id="TIGR02937">
    <property type="entry name" value="sigma70-ECF"/>
    <property type="match status" value="1"/>
</dbReference>
<dbReference type="EMBL" id="SMFL01000019">
    <property type="protein sequence ID" value="TDE09570.1"/>
    <property type="molecule type" value="Genomic_DNA"/>
</dbReference>
<dbReference type="SUPFAM" id="SSF88946">
    <property type="entry name" value="Sigma2 domain of RNA polymerase sigma factors"/>
    <property type="match status" value="1"/>
</dbReference>
<evidence type="ECO:0000256" key="4">
    <source>
        <dbReference type="ARBA" id="ARBA00023163"/>
    </source>
</evidence>
<dbReference type="InterPro" id="IPR014284">
    <property type="entry name" value="RNA_pol_sigma-70_dom"/>
</dbReference>
<evidence type="ECO:0000256" key="3">
    <source>
        <dbReference type="ARBA" id="ARBA00023082"/>
    </source>
</evidence>
<dbReference type="InterPro" id="IPR013324">
    <property type="entry name" value="RNA_pol_sigma_r3/r4-like"/>
</dbReference>
<dbReference type="GO" id="GO:0006352">
    <property type="term" value="P:DNA-templated transcription initiation"/>
    <property type="evidence" value="ECO:0007669"/>
    <property type="project" value="InterPro"/>
</dbReference>
<proteinExistence type="inferred from homology"/>
<dbReference type="AlphaFoldDB" id="A0A4R5DC40"/>
<dbReference type="InterPro" id="IPR039425">
    <property type="entry name" value="RNA_pol_sigma-70-like"/>
</dbReference>
<feature type="domain" description="RNA polymerase sigma-70 region 2" evidence="5">
    <location>
        <begin position="32"/>
        <end position="89"/>
    </location>
</feature>
<keyword evidence="4" id="KW-0804">Transcription</keyword>
<dbReference type="Pfam" id="PF08281">
    <property type="entry name" value="Sigma70_r4_2"/>
    <property type="match status" value="1"/>
</dbReference>
<reference evidence="7 8" key="1">
    <citation type="submission" date="2019-03" db="EMBL/GenBank/DDBJ databases">
        <title>Dyadobacter AR-3-6 sp. nov., isolated from arctic soil.</title>
        <authorList>
            <person name="Chaudhary D.K."/>
        </authorList>
    </citation>
    <scope>NUCLEOTIDE SEQUENCE [LARGE SCALE GENOMIC DNA]</scope>
    <source>
        <strain evidence="7 8">AR-3-6</strain>
    </source>
</reference>
<dbReference type="InterPro" id="IPR013249">
    <property type="entry name" value="RNA_pol_sigma70_r4_t2"/>
</dbReference>
<name>A0A4R5DC40_9BACT</name>
<evidence type="ECO:0000259" key="5">
    <source>
        <dbReference type="Pfam" id="PF04542"/>
    </source>
</evidence>
<dbReference type="OrthoDB" id="9150024at2"/>
<keyword evidence="3" id="KW-0731">Sigma factor</keyword>
<dbReference type="InterPro" id="IPR036388">
    <property type="entry name" value="WH-like_DNA-bd_sf"/>
</dbReference>
<dbReference type="Gene3D" id="1.10.1740.10">
    <property type="match status" value="1"/>
</dbReference>
<evidence type="ECO:0000313" key="8">
    <source>
        <dbReference type="Proteomes" id="UP000294850"/>
    </source>
</evidence>
<gene>
    <name evidence="7" type="ORF">E0F88_30240</name>
</gene>
<dbReference type="InterPro" id="IPR007627">
    <property type="entry name" value="RNA_pol_sigma70_r2"/>
</dbReference>
<dbReference type="SUPFAM" id="SSF88659">
    <property type="entry name" value="Sigma3 and sigma4 domains of RNA polymerase sigma factors"/>
    <property type="match status" value="1"/>
</dbReference>
<feature type="domain" description="RNA polymerase sigma factor 70 region 4 type 2" evidence="6">
    <location>
        <begin position="131"/>
        <end position="180"/>
    </location>
</feature>
<dbReference type="GO" id="GO:0003677">
    <property type="term" value="F:DNA binding"/>
    <property type="evidence" value="ECO:0007669"/>
    <property type="project" value="InterPro"/>
</dbReference>
<evidence type="ECO:0000313" key="7">
    <source>
        <dbReference type="EMBL" id="TDE09570.1"/>
    </source>
</evidence>
<dbReference type="Pfam" id="PF04542">
    <property type="entry name" value="Sigma70_r2"/>
    <property type="match status" value="1"/>
</dbReference>
<keyword evidence="2" id="KW-0805">Transcription regulation</keyword>
<keyword evidence="8" id="KW-1185">Reference proteome</keyword>
<dbReference type="PANTHER" id="PTHR43133:SF46">
    <property type="entry name" value="RNA POLYMERASE SIGMA-70 FACTOR ECF SUBFAMILY"/>
    <property type="match status" value="1"/>
</dbReference>
<accession>A0A4R5DC40</accession>
<organism evidence="7 8">
    <name type="scientific">Dyadobacter psychrotolerans</name>
    <dbReference type="NCBI Taxonomy" id="2541721"/>
    <lineage>
        <taxon>Bacteria</taxon>
        <taxon>Pseudomonadati</taxon>
        <taxon>Bacteroidota</taxon>
        <taxon>Cytophagia</taxon>
        <taxon>Cytophagales</taxon>
        <taxon>Spirosomataceae</taxon>
        <taxon>Dyadobacter</taxon>
    </lineage>
</organism>
<dbReference type="Proteomes" id="UP000294850">
    <property type="component" value="Unassembled WGS sequence"/>
</dbReference>
<comment type="similarity">
    <text evidence="1">Belongs to the sigma-70 factor family. ECF subfamily.</text>
</comment>
<dbReference type="GO" id="GO:0016987">
    <property type="term" value="F:sigma factor activity"/>
    <property type="evidence" value="ECO:0007669"/>
    <property type="project" value="UniProtKB-KW"/>
</dbReference>
<dbReference type="Gene3D" id="1.10.10.10">
    <property type="entry name" value="Winged helix-like DNA-binding domain superfamily/Winged helix DNA-binding domain"/>
    <property type="match status" value="1"/>
</dbReference>
<sequence length="204" mass="24196">MTFNEKNTSVVKSDADLWEEFKNGEWQAFEQLLESYYRPLYQYGRKFTTDDQVKDLIHDLFLHLWDYRSNLPEVNNLKAYLFTSLRNRIFKNQKVEFLVFPGDHFEQSDPSDQQNIERNIIATETSSESQQRVNRIIGSLTRRQQEIIHLKFFQNLSNNEIASVMEISPPAVSNLLYHTLRLFKEKWALILLISLISIDWITST</sequence>
<dbReference type="CDD" id="cd06171">
    <property type="entry name" value="Sigma70_r4"/>
    <property type="match status" value="1"/>
</dbReference>
<protein>
    <submittedName>
        <fullName evidence="7">Sigma-70 family RNA polymerase sigma factor</fullName>
    </submittedName>
</protein>
<evidence type="ECO:0000256" key="1">
    <source>
        <dbReference type="ARBA" id="ARBA00010641"/>
    </source>
</evidence>
<dbReference type="PANTHER" id="PTHR43133">
    <property type="entry name" value="RNA POLYMERASE ECF-TYPE SIGMA FACTO"/>
    <property type="match status" value="1"/>
</dbReference>
<evidence type="ECO:0000256" key="2">
    <source>
        <dbReference type="ARBA" id="ARBA00023015"/>
    </source>
</evidence>
<comment type="caution">
    <text evidence="7">The sequence shown here is derived from an EMBL/GenBank/DDBJ whole genome shotgun (WGS) entry which is preliminary data.</text>
</comment>
<dbReference type="InterPro" id="IPR013325">
    <property type="entry name" value="RNA_pol_sigma_r2"/>
</dbReference>